<evidence type="ECO:0000256" key="2">
    <source>
        <dbReference type="SAM" id="SignalP"/>
    </source>
</evidence>
<dbReference type="EMBL" id="GG745377">
    <property type="protein sequence ID" value="KNE72193.1"/>
    <property type="molecule type" value="Genomic_DNA"/>
</dbReference>
<evidence type="ECO:0000256" key="1">
    <source>
        <dbReference type="SAM" id="MobiDB-lite"/>
    </source>
</evidence>
<organism evidence="3 4">
    <name type="scientific">Allomyces macrogynus (strain ATCC 38327)</name>
    <name type="common">Allomyces javanicus var. macrogynus</name>
    <dbReference type="NCBI Taxonomy" id="578462"/>
    <lineage>
        <taxon>Eukaryota</taxon>
        <taxon>Fungi</taxon>
        <taxon>Fungi incertae sedis</taxon>
        <taxon>Blastocladiomycota</taxon>
        <taxon>Blastocladiomycetes</taxon>
        <taxon>Blastocladiales</taxon>
        <taxon>Blastocladiaceae</taxon>
        <taxon>Allomyces</taxon>
    </lineage>
</organism>
<name>A0A0L0TBK9_ALLM3</name>
<sequence>MSHLVSQLVLATALLAAIASAAPSGPIKSGTARLASFGDVSPALVKRGLASGRGEGTYYDVGLGAWESTNSNSELVVALNAPEFGPAWPPRSSAACSSCLAISSPENPSAGTVVVRIVDKCPGTAASTPAPTTVTPTVPAAPGKKTRKCRPRKPKTVAHY</sequence>
<feature type="compositionally biased region" description="Basic residues" evidence="1">
    <location>
        <begin position="144"/>
        <end position="160"/>
    </location>
</feature>
<feature type="signal peptide" evidence="2">
    <location>
        <begin position="1"/>
        <end position="21"/>
    </location>
</feature>
<reference evidence="4" key="2">
    <citation type="submission" date="2009-11" db="EMBL/GenBank/DDBJ databases">
        <title>The Genome Sequence of Allomyces macrogynus strain ATCC 38327.</title>
        <authorList>
            <consortium name="The Broad Institute Genome Sequencing Platform"/>
            <person name="Russ C."/>
            <person name="Cuomo C."/>
            <person name="Shea T."/>
            <person name="Young S.K."/>
            <person name="Zeng Q."/>
            <person name="Koehrsen M."/>
            <person name="Haas B."/>
            <person name="Borodovsky M."/>
            <person name="Guigo R."/>
            <person name="Alvarado L."/>
            <person name="Berlin A."/>
            <person name="Borenstein D."/>
            <person name="Chen Z."/>
            <person name="Engels R."/>
            <person name="Freedman E."/>
            <person name="Gellesch M."/>
            <person name="Goldberg J."/>
            <person name="Griggs A."/>
            <person name="Gujja S."/>
            <person name="Heiman D."/>
            <person name="Hepburn T."/>
            <person name="Howarth C."/>
            <person name="Jen D."/>
            <person name="Larson L."/>
            <person name="Lewis B."/>
            <person name="Mehta T."/>
            <person name="Park D."/>
            <person name="Pearson M."/>
            <person name="Roberts A."/>
            <person name="Saif S."/>
            <person name="Shenoy N."/>
            <person name="Sisk P."/>
            <person name="Stolte C."/>
            <person name="Sykes S."/>
            <person name="Walk T."/>
            <person name="White J."/>
            <person name="Yandava C."/>
            <person name="Burger G."/>
            <person name="Gray M.W."/>
            <person name="Holland P.W.H."/>
            <person name="King N."/>
            <person name="Lang F.B.F."/>
            <person name="Roger A.J."/>
            <person name="Ruiz-Trillo I."/>
            <person name="Lander E."/>
            <person name="Nusbaum C."/>
        </authorList>
    </citation>
    <scope>NUCLEOTIDE SEQUENCE [LARGE SCALE GENOMIC DNA]</scope>
    <source>
        <strain evidence="4">ATCC 38327</strain>
    </source>
</reference>
<feature type="region of interest" description="Disordered" evidence="1">
    <location>
        <begin position="125"/>
        <end position="160"/>
    </location>
</feature>
<dbReference type="SUPFAM" id="SSF50685">
    <property type="entry name" value="Barwin-like endoglucanases"/>
    <property type="match status" value="1"/>
</dbReference>
<feature type="chain" id="PRO_5005548705" description="RlpA-like protein double-psi beta-barrel domain-containing protein" evidence="2">
    <location>
        <begin position="22"/>
        <end position="160"/>
    </location>
</feature>
<keyword evidence="2" id="KW-0732">Signal</keyword>
<dbReference type="VEuPathDB" id="FungiDB:AMAG_20556"/>
<gene>
    <name evidence="3" type="ORF">AMAG_20556</name>
</gene>
<accession>A0A0L0TBK9</accession>
<dbReference type="Gene3D" id="2.40.40.10">
    <property type="entry name" value="RlpA-like domain"/>
    <property type="match status" value="1"/>
</dbReference>
<dbReference type="Proteomes" id="UP000054350">
    <property type="component" value="Unassembled WGS sequence"/>
</dbReference>
<evidence type="ECO:0000313" key="4">
    <source>
        <dbReference type="Proteomes" id="UP000054350"/>
    </source>
</evidence>
<dbReference type="InterPro" id="IPR036908">
    <property type="entry name" value="RlpA-like_sf"/>
</dbReference>
<reference evidence="3 4" key="1">
    <citation type="submission" date="2009-11" db="EMBL/GenBank/DDBJ databases">
        <title>Annotation of Allomyces macrogynus ATCC 38327.</title>
        <authorList>
            <consortium name="The Broad Institute Genome Sequencing Platform"/>
            <person name="Russ C."/>
            <person name="Cuomo C."/>
            <person name="Burger G."/>
            <person name="Gray M.W."/>
            <person name="Holland P.W.H."/>
            <person name="King N."/>
            <person name="Lang F.B.F."/>
            <person name="Roger A.J."/>
            <person name="Ruiz-Trillo I."/>
            <person name="Young S.K."/>
            <person name="Zeng Q."/>
            <person name="Gargeya S."/>
            <person name="Fitzgerald M."/>
            <person name="Haas B."/>
            <person name="Abouelleil A."/>
            <person name="Alvarado L."/>
            <person name="Arachchi H.M."/>
            <person name="Berlin A."/>
            <person name="Chapman S.B."/>
            <person name="Gearin G."/>
            <person name="Goldberg J."/>
            <person name="Griggs A."/>
            <person name="Gujja S."/>
            <person name="Hansen M."/>
            <person name="Heiman D."/>
            <person name="Howarth C."/>
            <person name="Larimer J."/>
            <person name="Lui A."/>
            <person name="MacDonald P.J.P."/>
            <person name="McCowen C."/>
            <person name="Montmayeur A."/>
            <person name="Murphy C."/>
            <person name="Neiman D."/>
            <person name="Pearson M."/>
            <person name="Priest M."/>
            <person name="Roberts A."/>
            <person name="Saif S."/>
            <person name="Shea T."/>
            <person name="Sisk P."/>
            <person name="Stolte C."/>
            <person name="Sykes S."/>
            <person name="Wortman J."/>
            <person name="Nusbaum C."/>
            <person name="Birren B."/>
        </authorList>
    </citation>
    <scope>NUCLEOTIDE SEQUENCE [LARGE SCALE GENOMIC DNA]</scope>
    <source>
        <strain evidence="3 4">ATCC 38327</strain>
    </source>
</reference>
<feature type="compositionally biased region" description="Low complexity" evidence="1">
    <location>
        <begin position="125"/>
        <end position="143"/>
    </location>
</feature>
<evidence type="ECO:0008006" key="5">
    <source>
        <dbReference type="Google" id="ProtNLM"/>
    </source>
</evidence>
<dbReference type="OrthoDB" id="623670at2759"/>
<dbReference type="CDD" id="cd22191">
    <property type="entry name" value="DPBB_RlpA_EXP_N-like"/>
    <property type="match status" value="1"/>
</dbReference>
<evidence type="ECO:0000313" key="3">
    <source>
        <dbReference type="EMBL" id="KNE72193.1"/>
    </source>
</evidence>
<keyword evidence="4" id="KW-1185">Reference proteome</keyword>
<protein>
    <recommendedName>
        <fullName evidence="5">RlpA-like protein double-psi beta-barrel domain-containing protein</fullName>
    </recommendedName>
</protein>
<dbReference type="AlphaFoldDB" id="A0A0L0TBK9"/>
<proteinExistence type="predicted"/>